<evidence type="ECO:0000256" key="9">
    <source>
        <dbReference type="ARBA" id="ARBA00064003"/>
    </source>
</evidence>
<dbReference type="Pfam" id="PF00072">
    <property type="entry name" value="Response_reg"/>
    <property type="match status" value="1"/>
</dbReference>
<dbReference type="InterPro" id="IPR004358">
    <property type="entry name" value="Sig_transdc_His_kin-like_C"/>
</dbReference>
<dbReference type="InterPro" id="IPR036890">
    <property type="entry name" value="HATPase_C_sf"/>
</dbReference>
<dbReference type="PROSITE" id="PS50109">
    <property type="entry name" value="HIS_KIN"/>
    <property type="match status" value="1"/>
</dbReference>
<evidence type="ECO:0000256" key="4">
    <source>
        <dbReference type="ARBA" id="ARBA00022679"/>
    </source>
</evidence>
<dbReference type="Gene3D" id="1.10.287.130">
    <property type="match status" value="1"/>
</dbReference>
<feature type="transmembrane region" description="Helical" evidence="12">
    <location>
        <begin position="12"/>
        <end position="29"/>
    </location>
</feature>
<organism evidence="15 16">
    <name type="scientific">Sulfurimonas aquatica</name>
    <dbReference type="NCBI Taxonomy" id="2672570"/>
    <lineage>
        <taxon>Bacteria</taxon>
        <taxon>Pseudomonadati</taxon>
        <taxon>Campylobacterota</taxon>
        <taxon>Epsilonproteobacteria</taxon>
        <taxon>Campylobacterales</taxon>
        <taxon>Sulfurimonadaceae</taxon>
        <taxon>Sulfurimonas</taxon>
    </lineage>
</organism>
<gene>
    <name evidence="15" type="ORF">GJV85_02515</name>
</gene>
<reference evidence="15" key="1">
    <citation type="submission" date="2019-11" db="EMBL/GenBank/DDBJ databases">
        <authorList>
            <person name="Kojima H."/>
        </authorList>
    </citation>
    <scope>NUCLEOTIDE SEQUENCE</scope>
    <source>
        <strain evidence="15">H1576</strain>
    </source>
</reference>
<evidence type="ECO:0000259" key="13">
    <source>
        <dbReference type="PROSITE" id="PS50109"/>
    </source>
</evidence>
<dbReference type="SUPFAM" id="SSF52172">
    <property type="entry name" value="CheY-like"/>
    <property type="match status" value="1"/>
</dbReference>
<evidence type="ECO:0000256" key="8">
    <source>
        <dbReference type="ARBA" id="ARBA00023012"/>
    </source>
</evidence>
<keyword evidence="3 11" id="KW-0597">Phosphoprotein</keyword>
<proteinExistence type="predicted"/>
<dbReference type="InterPro" id="IPR036097">
    <property type="entry name" value="HisK_dim/P_sf"/>
</dbReference>
<dbReference type="InterPro" id="IPR011006">
    <property type="entry name" value="CheY-like_superfamily"/>
</dbReference>
<evidence type="ECO:0000259" key="14">
    <source>
        <dbReference type="PROSITE" id="PS50110"/>
    </source>
</evidence>
<protein>
    <recommendedName>
        <fullName evidence="10">Sensory/regulatory protein RpfC</fullName>
        <ecNumber evidence="2">2.7.13.3</ecNumber>
    </recommendedName>
</protein>
<dbReference type="Pfam" id="PF02518">
    <property type="entry name" value="HATPase_c"/>
    <property type="match status" value="1"/>
</dbReference>
<feature type="transmembrane region" description="Helical" evidence="12">
    <location>
        <begin position="313"/>
        <end position="337"/>
    </location>
</feature>
<dbReference type="PANTHER" id="PTHR45339:SF5">
    <property type="entry name" value="HISTIDINE KINASE"/>
    <property type="match status" value="1"/>
</dbReference>
<dbReference type="Pfam" id="PF00512">
    <property type="entry name" value="HisKA"/>
    <property type="match status" value="1"/>
</dbReference>
<dbReference type="GO" id="GO:0005524">
    <property type="term" value="F:ATP binding"/>
    <property type="evidence" value="ECO:0007669"/>
    <property type="project" value="UniProtKB-KW"/>
</dbReference>
<dbReference type="EMBL" id="CP046072">
    <property type="protein sequence ID" value="QSZ41033.1"/>
    <property type="molecule type" value="Genomic_DNA"/>
</dbReference>
<evidence type="ECO:0000256" key="6">
    <source>
        <dbReference type="ARBA" id="ARBA00022777"/>
    </source>
</evidence>
<keyword evidence="7" id="KW-0067">ATP-binding</keyword>
<dbReference type="EC" id="2.7.13.3" evidence="2"/>
<keyword evidence="6" id="KW-0418">Kinase</keyword>
<evidence type="ECO:0000256" key="5">
    <source>
        <dbReference type="ARBA" id="ARBA00022741"/>
    </source>
</evidence>
<dbReference type="InterPro" id="IPR003661">
    <property type="entry name" value="HisK_dim/P_dom"/>
</dbReference>
<evidence type="ECO:0000256" key="1">
    <source>
        <dbReference type="ARBA" id="ARBA00000085"/>
    </source>
</evidence>
<dbReference type="Gene3D" id="3.40.50.2300">
    <property type="match status" value="1"/>
</dbReference>
<accession>A0A975GC89</accession>
<dbReference type="SUPFAM" id="SSF55874">
    <property type="entry name" value="ATPase domain of HSP90 chaperone/DNA topoisomerase II/histidine kinase"/>
    <property type="match status" value="1"/>
</dbReference>
<dbReference type="AlphaFoldDB" id="A0A975GC89"/>
<keyword evidence="12" id="KW-0812">Transmembrane</keyword>
<evidence type="ECO:0000256" key="2">
    <source>
        <dbReference type="ARBA" id="ARBA00012438"/>
    </source>
</evidence>
<keyword evidence="8" id="KW-0902">Two-component regulatory system</keyword>
<comment type="catalytic activity">
    <reaction evidence="1">
        <text>ATP + protein L-histidine = ADP + protein N-phospho-L-histidine.</text>
        <dbReference type="EC" id="2.7.13.3"/>
    </reaction>
</comment>
<keyword evidence="12" id="KW-0472">Membrane</keyword>
<dbReference type="CDD" id="cd17546">
    <property type="entry name" value="REC_hyHK_CKI1_RcsC-like"/>
    <property type="match status" value="1"/>
</dbReference>
<evidence type="ECO:0000256" key="7">
    <source>
        <dbReference type="ARBA" id="ARBA00022840"/>
    </source>
</evidence>
<dbReference type="SMART" id="SM00387">
    <property type="entry name" value="HATPase_c"/>
    <property type="match status" value="1"/>
</dbReference>
<dbReference type="GO" id="GO:0000155">
    <property type="term" value="F:phosphorelay sensor kinase activity"/>
    <property type="evidence" value="ECO:0007669"/>
    <property type="project" value="InterPro"/>
</dbReference>
<dbReference type="SUPFAM" id="SSF47384">
    <property type="entry name" value="Homodimeric domain of signal transducing histidine kinase"/>
    <property type="match status" value="1"/>
</dbReference>
<evidence type="ECO:0000313" key="16">
    <source>
        <dbReference type="Proteomes" id="UP000671852"/>
    </source>
</evidence>
<sequence length="1147" mass="129540">MQLGLKNRLRLISLLPIIILFVITSYFVYNSYENYRAAQILQDKLSENRELNILVNNISRERGMTVMYLGNSSKNTLKSLIKQRKVVNEKEALYMSNIKNNEALHDHSEGMVNCSTCQSIEALSESLSQIKETRLLVDEHATNFEDVYKTVYGAAQHKAISRLEEITSNQLDSEINAYATEYISLVRAAEFTSAERDFISFAIARGSEFEEGEVNSWISLIAKADAFTYDTLKNRELVTQLNAIFKNEDTLELFEDINTERTAILSAAVSGDFETTSGIWFTMLSEKMNSISSAEEIVLTAMDNRAITVQEEALQFLTITLTVWIVSTLLAILGYLLSNEIATNIKNLEDVLKRVAKDTNESGGSVDINLHTAKGTLEAYELLERIIEQTRLDKESAQEASEAKSMFLANMSHEIRTPLNGIVGFTELLKDTGLEEEQSEFVEIIEKSSENLLEIINNILDLSKIESNKLEIEDIAFNPSEEFESAVDVYAVRASEKHIDLGCFIDPQLEHPIKGDPTKIKEVIINLLSNAVKFTSSSGAINVDIRKVACDTEGITRVRFEVQDSGIGVTSEQKARIFDAFSQADTSITRKYGGTGLGLTISSRFIELMGGQLDLHSEPGEGTTFFFTIDFEEIETLNESIKGSFSSINALVLESSHKTKRQETYLREYLDFYGVSYTSFKDLNELKTLERQVSYDLLFVDYDYADESSLKAYSDVSQELILLTKSYFMKKIDTMNLEIFKTVYEPLNNSKIKQALENYHSENFNAKKAKKINRTKFNAETSKFNANVLVAEDNIINQKLIKRTLEDIGLTITIASNGLEAFQKRKDGNFDLIFMDIQMPFLDGMESTKEILEYEEVYNQPHVPILALTANALKGDRERFLEAGLDEYTTKPLVRSEIVSLLNHFLADYIVDTSTPPQRKPTAETTPAVKAEPVKKEVMAAKEPEEVVETIQEKTPEEIPLIVEEVPEVVVKETPPAIEELAVLDEIVIDNEDIEQEVIIEEIPVPVKEAPVEIEEIEEIVEESIPEYKADILLSKKSSFETKLFTKILDLLGYSYEIAKSTDELNIMIQENAYKLILIDKECSGLDLKDFSQLVKASNELIKLKSNILLLTDPAMPEDPDDALYVDENIKNVVNKDLLRLLIEKFI</sequence>
<dbReference type="FunFam" id="3.30.565.10:FF:000010">
    <property type="entry name" value="Sensor histidine kinase RcsC"/>
    <property type="match status" value="1"/>
</dbReference>
<comment type="subunit">
    <text evidence="9">At low DSF concentrations, interacts with RpfF.</text>
</comment>
<dbReference type="Proteomes" id="UP000671852">
    <property type="component" value="Chromosome"/>
</dbReference>
<dbReference type="Pfam" id="PF08376">
    <property type="entry name" value="NIT"/>
    <property type="match status" value="1"/>
</dbReference>
<dbReference type="FunFam" id="1.10.287.130:FF:000002">
    <property type="entry name" value="Two-component osmosensing histidine kinase"/>
    <property type="match status" value="1"/>
</dbReference>
<dbReference type="Gene3D" id="3.30.565.10">
    <property type="entry name" value="Histidine kinase-like ATPase, C-terminal domain"/>
    <property type="match status" value="1"/>
</dbReference>
<dbReference type="InterPro" id="IPR005467">
    <property type="entry name" value="His_kinase_dom"/>
</dbReference>
<evidence type="ECO:0000256" key="11">
    <source>
        <dbReference type="PROSITE-ProRule" id="PRU00169"/>
    </source>
</evidence>
<keyword evidence="4" id="KW-0808">Transferase</keyword>
<evidence type="ECO:0000256" key="10">
    <source>
        <dbReference type="ARBA" id="ARBA00068150"/>
    </source>
</evidence>
<keyword evidence="5" id="KW-0547">Nucleotide-binding</keyword>
<dbReference type="SMART" id="SM00388">
    <property type="entry name" value="HisKA"/>
    <property type="match status" value="1"/>
</dbReference>
<dbReference type="CDD" id="cd00082">
    <property type="entry name" value="HisKA"/>
    <property type="match status" value="1"/>
</dbReference>
<dbReference type="InterPro" id="IPR013587">
    <property type="entry name" value="Nitrate/nitrite_sensing"/>
</dbReference>
<evidence type="ECO:0000256" key="3">
    <source>
        <dbReference type="ARBA" id="ARBA00022553"/>
    </source>
</evidence>
<dbReference type="PRINTS" id="PR00344">
    <property type="entry name" value="BCTRLSENSOR"/>
</dbReference>
<dbReference type="InterPro" id="IPR003594">
    <property type="entry name" value="HATPase_dom"/>
</dbReference>
<reference evidence="15" key="2">
    <citation type="submission" date="2021-04" db="EMBL/GenBank/DDBJ databases">
        <title>Isolation and characterization of a novel species of the genus Sulfurimonas.</title>
        <authorList>
            <person name="Fukui M."/>
        </authorList>
    </citation>
    <scope>NUCLEOTIDE SEQUENCE</scope>
    <source>
        <strain evidence="15">H1576</strain>
    </source>
</reference>
<dbReference type="PROSITE" id="PS50110">
    <property type="entry name" value="RESPONSE_REGULATORY"/>
    <property type="match status" value="1"/>
</dbReference>
<feature type="modified residue" description="4-aspartylphosphate" evidence="11">
    <location>
        <position position="836"/>
    </location>
</feature>
<dbReference type="InterPro" id="IPR001789">
    <property type="entry name" value="Sig_transdc_resp-reg_receiver"/>
</dbReference>
<evidence type="ECO:0000256" key="12">
    <source>
        <dbReference type="SAM" id="Phobius"/>
    </source>
</evidence>
<feature type="domain" description="Response regulatory" evidence="14">
    <location>
        <begin position="787"/>
        <end position="906"/>
    </location>
</feature>
<dbReference type="RefSeq" id="WP_207562306.1">
    <property type="nucleotide sequence ID" value="NZ_CP046072.1"/>
</dbReference>
<keyword evidence="16" id="KW-1185">Reference proteome</keyword>
<feature type="domain" description="Histidine kinase" evidence="13">
    <location>
        <begin position="410"/>
        <end position="633"/>
    </location>
</feature>
<name>A0A975GC89_9BACT</name>
<dbReference type="PANTHER" id="PTHR45339">
    <property type="entry name" value="HYBRID SIGNAL TRANSDUCTION HISTIDINE KINASE J"/>
    <property type="match status" value="1"/>
</dbReference>
<dbReference type="CDD" id="cd16922">
    <property type="entry name" value="HATPase_EvgS-ArcB-TorS-like"/>
    <property type="match status" value="1"/>
</dbReference>
<keyword evidence="12" id="KW-1133">Transmembrane helix</keyword>
<evidence type="ECO:0000313" key="15">
    <source>
        <dbReference type="EMBL" id="QSZ41033.1"/>
    </source>
</evidence>
<dbReference type="KEGG" id="saqt:GJV85_02515"/>
<dbReference type="SMART" id="SM00448">
    <property type="entry name" value="REC"/>
    <property type="match status" value="1"/>
</dbReference>